<gene>
    <name evidence="2" type="ORF">BTJ68_14347</name>
</gene>
<proteinExistence type="predicted"/>
<dbReference type="PANTHER" id="PTHR24148">
    <property type="entry name" value="ANKYRIN REPEAT DOMAIN-CONTAINING PROTEIN 39 HOMOLOG-RELATED"/>
    <property type="match status" value="1"/>
</dbReference>
<dbReference type="InterPro" id="IPR010730">
    <property type="entry name" value="HET"/>
</dbReference>
<dbReference type="AlphaFoldDB" id="A0A1Z5SMV6"/>
<protein>
    <recommendedName>
        <fullName evidence="1">Heterokaryon incompatibility domain-containing protein</fullName>
    </recommendedName>
</protein>
<feature type="domain" description="Heterokaryon incompatibility" evidence="1">
    <location>
        <begin position="55"/>
        <end position="209"/>
    </location>
</feature>
<dbReference type="OrthoDB" id="3553147at2759"/>
<dbReference type="Pfam" id="PF06985">
    <property type="entry name" value="HET"/>
    <property type="match status" value="1"/>
</dbReference>
<comment type="caution">
    <text evidence="2">The sequence shown here is derived from an EMBL/GenBank/DDBJ whole genome shotgun (WGS) entry which is preliminary data.</text>
</comment>
<evidence type="ECO:0000313" key="2">
    <source>
        <dbReference type="EMBL" id="OTA22165.1"/>
    </source>
</evidence>
<dbReference type="InParanoid" id="A0A1Z5SMV6"/>
<organism evidence="2 3">
    <name type="scientific">Hortaea werneckii EXF-2000</name>
    <dbReference type="NCBI Taxonomy" id="1157616"/>
    <lineage>
        <taxon>Eukaryota</taxon>
        <taxon>Fungi</taxon>
        <taxon>Dikarya</taxon>
        <taxon>Ascomycota</taxon>
        <taxon>Pezizomycotina</taxon>
        <taxon>Dothideomycetes</taxon>
        <taxon>Dothideomycetidae</taxon>
        <taxon>Mycosphaerellales</taxon>
        <taxon>Teratosphaeriaceae</taxon>
        <taxon>Hortaea</taxon>
    </lineage>
</organism>
<dbReference type="VEuPathDB" id="FungiDB:BTJ68_14347"/>
<dbReference type="InterPro" id="IPR052895">
    <property type="entry name" value="HetReg/Transcr_Mod"/>
</dbReference>
<dbReference type="PANTHER" id="PTHR24148:SF82">
    <property type="entry name" value="HETEROKARYON INCOMPATIBILITY DOMAIN-CONTAINING PROTEIN"/>
    <property type="match status" value="1"/>
</dbReference>
<sequence length="606" mass="68678">MVHRKDHMKNPYQPLDKESLEIRLLTVYPATNPSEVPVKCSLSHANLSQEPKPEYETISYTWGESTERKTIIVDNFRLEVPVSAERAIRRMRLRDRSRVLWIDAICVNQADTHEKNHQVGIMAEIYSNTSQGLIWLGEADESTEKALKSIKTACADLCAETNCSGDLYTKVVYGGSPGVLEPFGFTPDFAALVHFFRLPWFGRRWIIQEAVLAPSSQCIIGNLELSWANTLRGAVWIMHKARMLPDSTGFRFLEAAARVLGIWLMAEKKQAGGQISLNTIMYSSLGSKVGDERDMVYALLGLWLKLQLQTKLHPLLAPDYQKSPDAVICDATRYSLAVDSKLIHLRSSDRRRNPDPLEKKLPSWAASWYRARDLTCDTINFSLVFNAHGRQWRRHFRPPSEVSGRILSVRGKMVEHVRAVTEVIESHQTPDHVVAIMEQLETALRSFHQQDSALDSSSRLGKVLIAGLNHLDKPATDDFSVLGYADWLKYLRRENHWPPHWSTVDESEAATLRNAARYDSAFWKVCRNRVLFATESGRLGVGPQTMKENDLASILYGCSYPVILRRCPNSDLHEFIGVAYVDGIMFGEAIEDAEKRGIEDVTFHLQ</sequence>
<dbReference type="Pfam" id="PF26639">
    <property type="entry name" value="Het-6_barrel"/>
    <property type="match status" value="1"/>
</dbReference>
<dbReference type="EMBL" id="MUNK01000396">
    <property type="protein sequence ID" value="OTA22165.1"/>
    <property type="molecule type" value="Genomic_DNA"/>
</dbReference>
<evidence type="ECO:0000313" key="3">
    <source>
        <dbReference type="Proteomes" id="UP000194280"/>
    </source>
</evidence>
<dbReference type="Proteomes" id="UP000194280">
    <property type="component" value="Unassembled WGS sequence"/>
</dbReference>
<evidence type="ECO:0000259" key="1">
    <source>
        <dbReference type="Pfam" id="PF06985"/>
    </source>
</evidence>
<name>A0A1Z5SMV6_HORWE</name>
<keyword evidence="3" id="KW-1185">Reference proteome</keyword>
<accession>A0A1Z5SMV6</accession>
<reference evidence="2 3" key="1">
    <citation type="submission" date="2017-01" db="EMBL/GenBank/DDBJ databases">
        <title>The recent genome duplication of the halophilic yeast Hortaea werneckii: insights from long-read sequencing.</title>
        <authorList>
            <person name="Sinha S."/>
            <person name="Flibotte S."/>
            <person name="Neira M."/>
            <person name="Lenassi M."/>
            <person name="Gostincar C."/>
            <person name="Stajich J.E."/>
            <person name="Nislow C.E."/>
        </authorList>
    </citation>
    <scope>NUCLEOTIDE SEQUENCE [LARGE SCALE GENOMIC DNA]</scope>
    <source>
        <strain evidence="2 3">EXF-2000</strain>
    </source>
</reference>